<evidence type="ECO:0000256" key="2">
    <source>
        <dbReference type="ARBA" id="ARBA00022827"/>
    </source>
</evidence>
<accession>A0ABW3MI85</accession>
<dbReference type="Proteomes" id="UP001597045">
    <property type="component" value="Unassembled WGS sequence"/>
</dbReference>
<feature type="domain" description="FAD-binding oxidoreductase/transferase type 4 C-terminal" evidence="3">
    <location>
        <begin position="1"/>
        <end position="38"/>
    </location>
</feature>
<dbReference type="Pfam" id="PF02913">
    <property type="entry name" value="FAD-oxidase_C"/>
    <property type="match status" value="1"/>
</dbReference>
<evidence type="ECO:0000313" key="5">
    <source>
        <dbReference type="Proteomes" id="UP001597045"/>
    </source>
</evidence>
<evidence type="ECO:0000256" key="1">
    <source>
        <dbReference type="ARBA" id="ARBA00022630"/>
    </source>
</evidence>
<evidence type="ECO:0000259" key="3">
    <source>
        <dbReference type="Pfam" id="PF02913"/>
    </source>
</evidence>
<dbReference type="InterPro" id="IPR004113">
    <property type="entry name" value="FAD-bd_oxidored_4_C"/>
</dbReference>
<organism evidence="4 5">
    <name type="scientific">Kibdelosporangium lantanae</name>
    <dbReference type="NCBI Taxonomy" id="1497396"/>
    <lineage>
        <taxon>Bacteria</taxon>
        <taxon>Bacillati</taxon>
        <taxon>Actinomycetota</taxon>
        <taxon>Actinomycetes</taxon>
        <taxon>Pseudonocardiales</taxon>
        <taxon>Pseudonocardiaceae</taxon>
        <taxon>Kibdelosporangium</taxon>
    </lineage>
</organism>
<keyword evidence="5" id="KW-1185">Reference proteome</keyword>
<protein>
    <submittedName>
        <fullName evidence="4">FAD-linked oxidase C-terminal domain-containing protein</fullName>
    </submittedName>
</protein>
<gene>
    <name evidence="4" type="ORF">ACFQ1S_31800</name>
</gene>
<keyword evidence="2" id="KW-0274">FAD</keyword>
<reference evidence="5" key="1">
    <citation type="journal article" date="2019" name="Int. J. Syst. Evol. Microbiol.">
        <title>The Global Catalogue of Microorganisms (GCM) 10K type strain sequencing project: providing services to taxonomists for standard genome sequencing and annotation.</title>
        <authorList>
            <consortium name="The Broad Institute Genomics Platform"/>
            <consortium name="The Broad Institute Genome Sequencing Center for Infectious Disease"/>
            <person name="Wu L."/>
            <person name="Ma J."/>
        </authorList>
    </citation>
    <scope>NUCLEOTIDE SEQUENCE [LARGE SCALE GENOMIC DNA]</scope>
    <source>
        <strain evidence="5">JCM 31486</strain>
    </source>
</reference>
<name>A0ABW3MI85_9PSEU</name>
<dbReference type="EMBL" id="JBHTIS010002404">
    <property type="protein sequence ID" value="MFD1049792.1"/>
    <property type="molecule type" value="Genomic_DNA"/>
</dbReference>
<keyword evidence="1" id="KW-0285">Flavoprotein</keyword>
<sequence length="40" mass="4407">VGRIKQDWLAREAGPVAMRVHRSIKAALDPGNLFNPGSMF</sequence>
<evidence type="ECO:0000313" key="4">
    <source>
        <dbReference type="EMBL" id="MFD1049792.1"/>
    </source>
</evidence>
<feature type="non-terminal residue" evidence="4">
    <location>
        <position position="1"/>
    </location>
</feature>
<dbReference type="InterPro" id="IPR016164">
    <property type="entry name" value="FAD-linked_Oxase-like_C"/>
</dbReference>
<dbReference type="SUPFAM" id="SSF55103">
    <property type="entry name" value="FAD-linked oxidases, C-terminal domain"/>
    <property type="match status" value="1"/>
</dbReference>
<proteinExistence type="predicted"/>
<dbReference type="InterPro" id="IPR016171">
    <property type="entry name" value="Vanillyl_alc_oxidase_C-sub2"/>
</dbReference>
<comment type="caution">
    <text evidence="4">The sequence shown here is derived from an EMBL/GenBank/DDBJ whole genome shotgun (WGS) entry which is preliminary data.</text>
</comment>
<dbReference type="Gene3D" id="1.10.45.10">
    <property type="entry name" value="Vanillyl-alcohol Oxidase, Chain A, domain 4"/>
    <property type="match status" value="1"/>
</dbReference>